<evidence type="ECO:0000313" key="2">
    <source>
        <dbReference type="Proteomes" id="UP000542776"/>
    </source>
</evidence>
<dbReference type="Proteomes" id="UP000542776">
    <property type="component" value="Unassembled WGS sequence"/>
</dbReference>
<reference evidence="1 2" key="1">
    <citation type="submission" date="2020-08" db="EMBL/GenBank/DDBJ databases">
        <title>Genomic Encyclopedia of Type Strains, Phase IV (KMG-IV): sequencing the most valuable type-strain genomes for metagenomic binning, comparative biology and taxonomic classification.</title>
        <authorList>
            <person name="Goeker M."/>
        </authorList>
    </citation>
    <scope>NUCLEOTIDE SEQUENCE [LARGE SCALE GENOMIC DNA]</scope>
    <source>
        <strain evidence="1 2">DSM 102238</strain>
    </source>
</reference>
<proteinExistence type="predicted"/>
<keyword evidence="2" id="KW-1185">Reference proteome</keyword>
<accession>A0A7W6H5D1</accession>
<evidence type="ECO:0000313" key="1">
    <source>
        <dbReference type="EMBL" id="MBB3998851.1"/>
    </source>
</evidence>
<organism evidence="1 2">
    <name type="scientific">Aureimonas pseudogalii</name>
    <dbReference type="NCBI Taxonomy" id="1744844"/>
    <lineage>
        <taxon>Bacteria</taxon>
        <taxon>Pseudomonadati</taxon>
        <taxon>Pseudomonadota</taxon>
        <taxon>Alphaproteobacteria</taxon>
        <taxon>Hyphomicrobiales</taxon>
        <taxon>Aurantimonadaceae</taxon>
        <taxon>Aureimonas</taxon>
    </lineage>
</organism>
<sequence>YASITVLPDADTILALLPDWIEDYCEVHPHSGLKFRSPREFIRLSA</sequence>
<dbReference type="InterPro" id="IPR012337">
    <property type="entry name" value="RNaseH-like_sf"/>
</dbReference>
<name>A0A7W6H5D1_9HYPH</name>
<comment type="caution">
    <text evidence="1">The sequence shown here is derived from an EMBL/GenBank/DDBJ whole genome shotgun (WGS) entry which is preliminary data.</text>
</comment>
<protein>
    <submittedName>
        <fullName evidence="1">Transposase InsO family protein</fullName>
    </submittedName>
</protein>
<dbReference type="SUPFAM" id="SSF53098">
    <property type="entry name" value="Ribonuclease H-like"/>
    <property type="match status" value="1"/>
</dbReference>
<dbReference type="EMBL" id="JACIEK010000006">
    <property type="protein sequence ID" value="MBB3998851.1"/>
    <property type="molecule type" value="Genomic_DNA"/>
</dbReference>
<feature type="non-terminal residue" evidence="1">
    <location>
        <position position="1"/>
    </location>
</feature>
<dbReference type="AlphaFoldDB" id="A0A7W6H5D1"/>
<gene>
    <name evidence="1" type="ORF">GGR04_002699</name>
</gene>